<organism evidence="1">
    <name type="scientific">Brassica cretica</name>
    <name type="common">Mustard</name>
    <dbReference type="NCBI Taxonomy" id="69181"/>
    <lineage>
        <taxon>Eukaryota</taxon>
        <taxon>Viridiplantae</taxon>
        <taxon>Streptophyta</taxon>
        <taxon>Embryophyta</taxon>
        <taxon>Tracheophyta</taxon>
        <taxon>Spermatophyta</taxon>
        <taxon>Magnoliopsida</taxon>
        <taxon>eudicotyledons</taxon>
        <taxon>Gunneridae</taxon>
        <taxon>Pentapetalae</taxon>
        <taxon>rosids</taxon>
        <taxon>malvids</taxon>
        <taxon>Brassicales</taxon>
        <taxon>Brassicaceae</taxon>
        <taxon>Brassiceae</taxon>
        <taxon>Brassica</taxon>
    </lineage>
</organism>
<dbReference type="InterPro" id="IPR006553">
    <property type="entry name" value="Leu-rich_rpt_Cys-con_subtyp"/>
</dbReference>
<comment type="caution">
    <text evidence="1">The sequence shown here is derived from an EMBL/GenBank/DDBJ whole genome shotgun (WGS) entry which is preliminary data.</text>
</comment>
<dbReference type="EMBL" id="QGKY02000190">
    <property type="protein sequence ID" value="KAF2587837.1"/>
    <property type="molecule type" value="Genomic_DNA"/>
</dbReference>
<sequence>MNSLVLSLAPKFVNLQTLILRQDKPELEDNAVEAIENHCHELQELDLSKSLKLSNRSLYALSHSWTLDLCGCVLITGHWGYTTALTPSAVQAVYDKFSPLHTCSLVMSGLSVLDVCALCLYPSGSSCNNNMNSLVLSLAPKFVNLQTLILRQDKPELEDNAVEAIENHCHELQELDLSKSLKLSDRSFYALSHSWFLIKKLKIDSFFLTLDLCGCVLIT</sequence>
<dbReference type="SUPFAM" id="SSF52047">
    <property type="entry name" value="RNI-like"/>
    <property type="match status" value="1"/>
</dbReference>
<dbReference type="SMART" id="SM00367">
    <property type="entry name" value="LRR_CC"/>
    <property type="match status" value="2"/>
</dbReference>
<dbReference type="Gene3D" id="3.80.10.10">
    <property type="entry name" value="Ribonuclease Inhibitor"/>
    <property type="match status" value="2"/>
</dbReference>
<dbReference type="InterPro" id="IPR032675">
    <property type="entry name" value="LRR_dom_sf"/>
</dbReference>
<proteinExistence type="predicted"/>
<reference evidence="1" key="1">
    <citation type="submission" date="2019-12" db="EMBL/GenBank/DDBJ databases">
        <title>Genome sequencing and annotation of Brassica cretica.</title>
        <authorList>
            <person name="Studholme D.J."/>
            <person name="Sarris P.F."/>
        </authorList>
    </citation>
    <scope>NUCLEOTIDE SEQUENCE</scope>
    <source>
        <strain evidence="1">PFS-102/07</strain>
        <tissue evidence="1">Leaf</tissue>
    </source>
</reference>
<dbReference type="AlphaFoldDB" id="A0A8S9K1W0"/>
<evidence type="ECO:0000313" key="1">
    <source>
        <dbReference type="EMBL" id="KAF2587837.1"/>
    </source>
</evidence>
<accession>A0A8S9K1W0</accession>
<gene>
    <name evidence="1" type="ORF">F2Q70_00040327</name>
</gene>
<name>A0A8S9K1W0_BRACR</name>
<protein>
    <submittedName>
        <fullName evidence="1">Uncharacterized protein</fullName>
    </submittedName>
</protein>
<feature type="non-terminal residue" evidence="1">
    <location>
        <position position="1"/>
    </location>
</feature>